<keyword evidence="6" id="KW-0624">Polysaccharide degradation</keyword>
<keyword evidence="3" id="KW-0146">Chitin degradation</keyword>
<dbReference type="InterPro" id="IPR029070">
    <property type="entry name" value="Chitinase_insertion_sf"/>
</dbReference>
<keyword evidence="10" id="KW-0732">Signal</keyword>
<evidence type="ECO:0000256" key="4">
    <source>
        <dbReference type="ARBA" id="ARBA00023277"/>
    </source>
</evidence>
<dbReference type="OrthoDB" id="73875at2759"/>
<dbReference type="SMART" id="SM00636">
    <property type="entry name" value="Glyco_18"/>
    <property type="match status" value="1"/>
</dbReference>
<dbReference type="InterPro" id="IPR050314">
    <property type="entry name" value="Glycosyl_Hydrlase_18"/>
</dbReference>
<dbReference type="InterPro" id="IPR017853">
    <property type="entry name" value="GH"/>
</dbReference>
<dbReference type="Gene3D" id="3.20.20.80">
    <property type="entry name" value="Glycosidases"/>
    <property type="match status" value="2"/>
</dbReference>
<dbReference type="KEGG" id="more:E1B28_004969"/>
<dbReference type="GO" id="GO:0000272">
    <property type="term" value="P:polysaccharide catabolic process"/>
    <property type="evidence" value="ECO:0007669"/>
    <property type="project" value="UniProtKB-KW"/>
</dbReference>
<dbReference type="GO" id="GO:0006032">
    <property type="term" value="P:chitin catabolic process"/>
    <property type="evidence" value="ECO:0007669"/>
    <property type="project" value="UniProtKB-KW"/>
</dbReference>
<reference evidence="12" key="1">
    <citation type="journal article" date="2021" name="Genome Biol. Evol.">
        <title>The assembled and annotated genome of the fairy-ring fungus Marasmius oreades.</title>
        <authorList>
            <person name="Hiltunen M."/>
            <person name="Ament-Velasquez S.L."/>
            <person name="Johannesson H."/>
        </authorList>
    </citation>
    <scope>NUCLEOTIDE SEQUENCE</scope>
    <source>
        <strain evidence="12">03SP1</strain>
    </source>
</reference>
<evidence type="ECO:0000256" key="5">
    <source>
        <dbReference type="ARBA" id="ARBA00023295"/>
    </source>
</evidence>
<feature type="region of interest" description="Disordered" evidence="9">
    <location>
        <begin position="305"/>
        <end position="330"/>
    </location>
</feature>
<dbReference type="GO" id="GO:0008843">
    <property type="term" value="F:endochitinase activity"/>
    <property type="evidence" value="ECO:0007669"/>
    <property type="project" value="UniProtKB-EC"/>
</dbReference>
<comment type="catalytic activity">
    <reaction evidence="1">
        <text>Random endo-hydrolysis of N-acetyl-beta-D-glucosaminide (1-&gt;4)-beta-linkages in chitin and chitodextrins.</text>
        <dbReference type="EC" id="3.2.1.14"/>
    </reaction>
</comment>
<evidence type="ECO:0000313" key="12">
    <source>
        <dbReference type="EMBL" id="KAG7097637.1"/>
    </source>
</evidence>
<evidence type="ECO:0000313" key="13">
    <source>
        <dbReference type="Proteomes" id="UP001049176"/>
    </source>
</evidence>
<name>A0A9P7UZS7_9AGAR</name>
<evidence type="ECO:0000256" key="8">
    <source>
        <dbReference type="RuleBase" id="RU004453"/>
    </source>
</evidence>
<evidence type="ECO:0000256" key="2">
    <source>
        <dbReference type="ARBA" id="ARBA00022801"/>
    </source>
</evidence>
<dbReference type="GO" id="GO:0005576">
    <property type="term" value="C:extracellular region"/>
    <property type="evidence" value="ECO:0007669"/>
    <property type="project" value="TreeGrafter"/>
</dbReference>
<dbReference type="InterPro" id="IPR001579">
    <property type="entry name" value="Glyco_hydro_18_chit_AS"/>
</dbReference>
<dbReference type="PROSITE" id="PS01095">
    <property type="entry name" value="GH18_1"/>
    <property type="match status" value="1"/>
</dbReference>
<proteinExistence type="inferred from homology"/>
<keyword evidence="5 7" id="KW-0326">Glycosidase</keyword>
<feature type="compositionally biased region" description="Polar residues" evidence="9">
    <location>
        <begin position="306"/>
        <end position="320"/>
    </location>
</feature>
<dbReference type="PANTHER" id="PTHR11177">
    <property type="entry name" value="CHITINASE"/>
    <property type="match status" value="1"/>
</dbReference>
<protein>
    <recommendedName>
        <fullName evidence="11">GH18 domain-containing protein</fullName>
    </recommendedName>
</protein>
<dbReference type="PROSITE" id="PS51910">
    <property type="entry name" value="GH18_2"/>
    <property type="match status" value="1"/>
</dbReference>
<keyword evidence="2 7" id="KW-0378">Hydrolase</keyword>
<evidence type="ECO:0000256" key="3">
    <source>
        <dbReference type="ARBA" id="ARBA00023024"/>
    </source>
</evidence>
<comment type="caution">
    <text evidence="12">The sequence shown here is derived from an EMBL/GenBank/DDBJ whole genome shotgun (WGS) entry which is preliminary data.</text>
</comment>
<evidence type="ECO:0000256" key="7">
    <source>
        <dbReference type="RuleBase" id="RU000489"/>
    </source>
</evidence>
<sequence length="437" mass="46089">MGFNHVLLSLLLPCLVYAAPSCNLRPPQSTSSSNTTGTACIQAVGNTSLIDVVATGWYPGWLGNRSPPESLSWSKYTALTFAFGVTTPEGGVSLDDVSKQVLPKFVSSAKANNVHALLSIGGWTGSQYFSSAVATAENRTAFVKTIVDLVNQYQLDGIDFDWEYPNKQAIGCNLISPQDSPNFLSFLQELRKDPVGSKITLSAAVGITPFVGSDGQTMQDVSGFAKVLDYIAIMNYDVWGSWSPTVGPNAPLDDSCATVKAGSAVSAVKAWSDAGFPTDQVTLGVAAYGHSFHVSNSDALGPDNSLKLSPTFDKSQQPRGDSQDGAAGTDQCGNPVAVGGIFNLWGLIDGGFLDAQGKPQAGISHVFDNCSQTPFVYNPSSQVMVSYDDATSFAAKGQFIKQNGLKGFAMWHVLGDSNDILVDAMTGALDIVEECSA</sequence>
<gene>
    <name evidence="12" type="ORF">E1B28_004969</name>
</gene>
<evidence type="ECO:0000256" key="9">
    <source>
        <dbReference type="SAM" id="MobiDB-lite"/>
    </source>
</evidence>
<dbReference type="Pfam" id="PF00704">
    <property type="entry name" value="Glyco_hydro_18"/>
    <property type="match status" value="1"/>
</dbReference>
<evidence type="ECO:0000259" key="11">
    <source>
        <dbReference type="PROSITE" id="PS51910"/>
    </source>
</evidence>
<dbReference type="InterPro" id="IPR001223">
    <property type="entry name" value="Glyco_hydro18_cat"/>
</dbReference>
<dbReference type="AlphaFoldDB" id="A0A9P7UZS7"/>
<dbReference type="EMBL" id="CM032182">
    <property type="protein sequence ID" value="KAG7097637.1"/>
    <property type="molecule type" value="Genomic_DNA"/>
</dbReference>
<keyword evidence="13" id="KW-1185">Reference proteome</keyword>
<feature type="domain" description="GH18" evidence="11">
    <location>
        <begin position="52"/>
        <end position="432"/>
    </location>
</feature>
<feature type="chain" id="PRO_5040264811" description="GH18 domain-containing protein" evidence="10">
    <location>
        <begin position="19"/>
        <end position="437"/>
    </location>
</feature>
<dbReference type="Proteomes" id="UP001049176">
    <property type="component" value="Chromosome 2"/>
</dbReference>
<feature type="signal peptide" evidence="10">
    <location>
        <begin position="1"/>
        <end position="18"/>
    </location>
</feature>
<dbReference type="InterPro" id="IPR011583">
    <property type="entry name" value="Chitinase_II/V-like_cat"/>
</dbReference>
<keyword evidence="4" id="KW-0119">Carbohydrate metabolism</keyword>
<evidence type="ECO:0000256" key="10">
    <source>
        <dbReference type="SAM" id="SignalP"/>
    </source>
</evidence>
<dbReference type="GO" id="GO:0008061">
    <property type="term" value="F:chitin binding"/>
    <property type="evidence" value="ECO:0007669"/>
    <property type="project" value="InterPro"/>
</dbReference>
<dbReference type="SUPFAM" id="SSF54556">
    <property type="entry name" value="Chitinase insertion domain"/>
    <property type="match status" value="1"/>
</dbReference>
<evidence type="ECO:0000256" key="1">
    <source>
        <dbReference type="ARBA" id="ARBA00000822"/>
    </source>
</evidence>
<comment type="similarity">
    <text evidence="8">Belongs to the glycosyl hydrolase 18 family.</text>
</comment>
<evidence type="ECO:0000256" key="6">
    <source>
        <dbReference type="ARBA" id="ARBA00023326"/>
    </source>
</evidence>
<accession>A0A9P7UZS7</accession>
<dbReference type="RefSeq" id="XP_043014107.1">
    <property type="nucleotide sequence ID" value="XM_043149501.1"/>
</dbReference>
<dbReference type="GeneID" id="66074045"/>
<dbReference type="SUPFAM" id="SSF51445">
    <property type="entry name" value="(Trans)glycosidases"/>
    <property type="match status" value="1"/>
</dbReference>
<dbReference type="PANTHER" id="PTHR11177:SF392">
    <property type="entry name" value="HAP41P"/>
    <property type="match status" value="1"/>
</dbReference>
<organism evidence="12 13">
    <name type="scientific">Marasmius oreades</name>
    <name type="common">fairy-ring Marasmius</name>
    <dbReference type="NCBI Taxonomy" id="181124"/>
    <lineage>
        <taxon>Eukaryota</taxon>
        <taxon>Fungi</taxon>
        <taxon>Dikarya</taxon>
        <taxon>Basidiomycota</taxon>
        <taxon>Agaricomycotina</taxon>
        <taxon>Agaricomycetes</taxon>
        <taxon>Agaricomycetidae</taxon>
        <taxon>Agaricales</taxon>
        <taxon>Marasmiineae</taxon>
        <taxon>Marasmiaceae</taxon>
        <taxon>Marasmius</taxon>
    </lineage>
</organism>